<protein>
    <submittedName>
        <fullName evidence="1">Hypothetical_protein</fullName>
    </submittedName>
</protein>
<evidence type="ECO:0000313" key="2">
    <source>
        <dbReference type="Proteomes" id="UP001642409"/>
    </source>
</evidence>
<gene>
    <name evidence="1" type="ORF">HINF_LOCUS15161</name>
</gene>
<name>A0ABP1HPU8_9EUKA</name>
<dbReference type="Proteomes" id="UP001642409">
    <property type="component" value="Unassembled WGS sequence"/>
</dbReference>
<dbReference type="EMBL" id="CAXDID020000036">
    <property type="protein sequence ID" value="CAL5997265.1"/>
    <property type="molecule type" value="Genomic_DNA"/>
</dbReference>
<evidence type="ECO:0000313" key="1">
    <source>
        <dbReference type="EMBL" id="CAL5997265.1"/>
    </source>
</evidence>
<sequence>MKSTAQLGQMTTILKTLQIILMSNSLQIYNNQSQVRINSLARVQVTSDIIVITPICCTQSSVKIENLPQPNPYKYKGQQQTEIGYFSFYIPFRTNFLQFGFQETL</sequence>
<comment type="caution">
    <text evidence="1">The sequence shown here is derived from an EMBL/GenBank/DDBJ whole genome shotgun (WGS) entry which is preliminary data.</text>
</comment>
<reference evidence="1 2" key="1">
    <citation type="submission" date="2024-07" db="EMBL/GenBank/DDBJ databases">
        <authorList>
            <person name="Akdeniz Z."/>
        </authorList>
    </citation>
    <scope>NUCLEOTIDE SEQUENCE [LARGE SCALE GENOMIC DNA]</scope>
</reference>
<organism evidence="1 2">
    <name type="scientific">Hexamita inflata</name>
    <dbReference type="NCBI Taxonomy" id="28002"/>
    <lineage>
        <taxon>Eukaryota</taxon>
        <taxon>Metamonada</taxon>
        <taxon>Diplomonadida</taxon>
        <taxon>Hexamitidae</taxon>
        <taxon>Hexamitinae</taxon>
        <taxon>Hexamita</taxon>
    </lineage>
</organism>
<proteinExistence type="predicted"/>
<accession>A0ABP1HPU8</accession>
<keyword evidence="2" id="KW-1185">Reference proteome</keyword>